<accession>A0ABU5KA31</accession>
<organism evidence="2 3">
    <name type="scientific">Nocardioides renjunii</name>
    <dbReference type="NCBI Taxonomy" id="3095075"/>
    <lineage>
        <taxon>Bacteria</taxon>
        <taxon>Bacillati</taxon>
        <taxon>Actinomycetota</taxon>
        <taxon>Actinomycetes</taxon>
        <taxon>Propionibacteriales</taxon>
        <taxon>Nocardioidaceae</taxon>
        <taxon>Nocardioides</taxon>
    </lineage>
</organism>
<dbReference type="SUPFAM" id="SSF110296">
    <property type="entry name" value="Oligoxyloglucan reducing end-specific cellobiohydrolase"/>
    <property type="match status" value="1"/>
</dbReference>
<protein>
    <submittedName>
        <fullName evidence="2">Oxidoreductase</fullName>
    </submittedName>
</protein>
<feature type="chain" id="PRO_5046590627" evidence="1">
    <location>
        <begin position="35"/>
        <end position="364"/>
    </location>
</feature>
<evidence type="ECO:0000256" key="1">
    <source>
        <dbReference type="SAM" id="SignalP"/>
    </source>
</evidence>
<dbReference type="InterPro" id="IPR015943">
    <property type="entry name" value="WD40/YVTN_repeat-like_dom_sf"/>
</dbReference>
<evidence type="ECO:0000313" key="3">
    <source>
        <dbReference type="Proteomes" id="UP001291999"/>
    </source>
</evidence>
<evidence type="ECO:0000313" key="2">
    <source>
        <dbReference type="EMBL" id="MDZ5661315.1"/>
    </source>
</evidence>
<comment type="caution">
    <text evidence="2">The sequence shown here is derived from an EMBL/GenBank/DDBJ whole genome shotgun (WGS) entry which is preliminary data.</text>
</comment>
<reference evidence="2 3" key="1">
    <citation type="submission" date="2023-11" db="EMBL/GenBank/DDBJ databases">
        <title>Novel species in genus Nocardioides.</title>
        <authorList>
            <person name="Zhou H."/>
        </authorList>
    </citation>
    <scope>NUCLEOTIDE SEQUENCE [LARGE SCALE GENOMIC DNA]</scope>
    <source>
        <strain evidence="2 3">S-58</strain>
    </source>
</reference>
<dbReference type="RefSeq" id="WP_322423620.1">
    <property type="nucleotide sequence ID" value="NZ_JAXQPW010000001.1"/>
</dbReference>
<dbReference type="EMBL" id="JAXQPW010000001">
    <property type="protein sequence ID" value="MDZ5661315.1"/>
    <property type="molecule type" value="Genomic_DNA"/>
</dbReference>
<sequence>MRRLGVTTFIPAFIPALIPALVPALLLLPSSATAAPAPGPDPFDDWRETVVDADQNFRGLVAVSKREAWVTGESLSDGAARVYRTTDRGTTWLDVSPPASEGLSFRDVEVTGSVTHVLAIGPGEASRIYRSADGGASWTESFRNTDEDAFYDCMAFYPGGRRGLVLGDPVDGKLQVLATEDRGRTWSLLPDKGMPASAKEFGFAASGNCLVTAGRSAFIVSGGARARVLRSDDRGLTWTATTSGIPAGPAAGGFAGDMASPRRGIAVGGDFEDADDTTDNVATTRDGRTWSAVASLRHVGEDVAFVRGWRYAVATGDYDGSAGSSITRDGGATWTRVSKLGYHAVDCVSKVCWAAGSEGRVGRG</sequence>
<dbReference type="PANTHER" id="PTHR47199:SF2">
    <property type="entry name" value="PHOTOSYSTEM II STABILITY_ASSEMBLY FACTOR HCF136, CHLOROPLASTIC"/>
    <property type="match status" value="1"/>
</dbReference>
<dbReference type="PANTHER" id="PTHR47199">
    <property type="entry name" value="PHOTOSYSTEM II STABILITY/ASSEMBLY FACTOR HCF136, CHLOROPLASTIC"/>
    <property type="match status" value="1"/>
</dbReference>
<keyword evidence="3" id="KW-1185">Reference proteome</keyword>
<dbReference type="Proteomes" id="UP001291999">
    <property type="component" value="Unassembled WGS sequence"/>
</dbReference>
<dbReference type="CDD" id="cd15482">
    <property type="entry name" value="Sialidase_non-viral"/>
    <property type="match status" value="1"/>
</dbReference>
<proteinExistence type="predicted"/>
<gene>
    <name evidence="2" type="ORF">SFC79_06005</name>
</gene>
<dbReference type="Gene3D" id="2.130.10.10">
    <property type="entry name" value="YVTN repeat-like/Quinoprotein amine dehydrogenase"/>
    <property type="match status" value="2"/>
</dbReference>
<keyword evidence="1" id="KW-0732">Signal</keyword>
<feature type="signal peptide" evidence="1">
    <location>
        <begin position="1"/>
        <end position="34"/>
    </location>
</feature>
<name>A0ABU5KA31_9ACTN</name>